<sequence>MGIQQGGNGDMAKKMGINLTSDSLEEKIGKK</sequence>
<reference evidence="2 3" key="1">
    <citation type="submission" date="2013-11" db="EMBL/GenBank/DDBJ databases">
        <title>Single cell genomics of uncultured Tannerella BU063 (oral taxon 286).</title>
        <authorList>
            <person name="Beall C.J."/>
            <person name="Campbell A.G."/>
            <person name="Griffen A.L."/>
            <person name="Podar M."/>
            <person name="Leys E.J."/>
        </authorList>
    </citation>
    <scope>NUCLEOTIDE SEQUENCE [LARGE SCALE GENOMIC DNA]</scope>
    <source>
        <strain evidence="2">Cell 5</strain>
    </source>
</reference>
<evidence type="ECO:0000256" key="1">
    <source>
        <dbReference type="SAM" id="MobiDB-lite"/>
    </source>
</evidence>
<accession>W2CCX4</accession>
<feature type="region of interest" description="Disordered" evidence="1">
    <location>
        <begin position="1"/>
        <end position="31"/>
    </location>
</feature>
<gene>
    <name evidence="2" type="ORF">T229_09590</name>
</gene>
<comment type="caution">
    <text evidence="2">The sequence shown here is derived from an EMBL/GenBank/DDBJ whole genome shotgun (WGS) entry which is preliminary data.</text>
</comment>
<protein>
    <submittedName>
        <fullName evidence="2">Uncharacterized protein</fullName>
    </submittedName>
</protein>
<name>W2CCX4_9BACT</name>
<organism evidence="2 3">
    <name type="scientific">Tannerella sp. oral taxon BU063 isolate Cell 5</name>
    <dbReference type="NCBI Taxonomy" id="1410950"/>
    <lineage>
        <taxon>Bacteria</taxon>
        <taxon>Pseudomonadati</taxon>
        <taxon>Bacteroidota</taxon>
        <taxon>Bacteroidia</taxon>
        <taxon>Bacteroidales</taxon>
        <taxon>Tannerellaceae</taxon>
        <taxon>Tannerella</taxon>
    </lineage>
</organism>
<evidence type="ECO:0000313" key="3">
    <source>
        <dbReference type="Proteomes" id="UP000018872"/>
    </source>
</evidence>
<dbReference type="EMBL" id="AYYC01000671">
    <property type="protein sequence ID" value="ETK04317.1"/>
    <property type="molecule type" value="Genomic_DNA"/>
</dbReference>
<dbReference type="Proteomes" id="UP000018872">
    <property type="component" value="Unassembled WGS sequence"/>
</dbReference>
<proteinExistence type="predicted"/>
<evidence type="ECO:0000313" key="2">
    <source>
        <dbReference type="EMBL" id="ETK04317.1"/>
    </source>
</evidence>
<dbReference type="AlphaFoldDB" id="W2CCX4"/>